<evidence type="ECO:0000313" key="1">
    <source>
        <dbReference type="EMBL" id="WXB17790.1"/>
    </source>
</evidence>
<proteinExistence type="predicted"/>
<dbReference type="RefSeq" id="WP_394827433.1">
    <property type="nucleotide sequence ID" value="NZ_CP089984.1"/>
</dbReference>
<protein>
    <submittedName>
        <fullName evidence="1">Uncharacterized protein</fullName>
    </submittedName>
</protein>
<name>A0ABZ2M6L8_9BACT</name>
<sequence>MPLTNRVDPFGEIFADPARGLWMGNRGWLHDPSRTLLRTWQLRRWIICQLEFRGRHREVMSPRRTWTELFFLDEATAFAAGHRPCGECRHSAYRQFRALWRLQDPEDPAGADEIDHHLHAERLIGRDTKRTSRGELGTLPDGTFIADGRRAWLVLDRYLWAWSPAGYVERCARPLHAEVDVLTPPSVVGIFRAGYRPHIHPSAAP</sequence>
<dbReference type="Proteomes" id="UP001370348">
    <property type="component" value="Chromosome"/>
</dbReference>
<dbReference type="EMBL" id="CP089984">
    <property type="protein sequence ID" value="WXB17790.1"/>
    <property type="molecule type" value="Genomic_DNA"/>
</dbReference>
<accession>A0ABZ2M6L8</accession>
<keyword evidence="2" id="KW-1185">Reference proteome</keyword>
<reference evidence="1 2" key="1">
    <citation type="submission" date="2021-12" db="EMBL/GenBank/DDBJ databases">
        <title>Discovery of the Pendulisporaceae a myxobacterial family with distinct sporulation behavior and unique specialized metabolism.</title>
        <authorList>
            <person name="Garcia R."/>
            <person name="Popoff A."/>
            <person name="Bader C.D."/>
            <person name="Loehr J."/>
            <person name="Walesch S."/>
            <person name="Walt C."/>
            <person name="Boldt J."/>
            <person name="Bunk B."/>
            <person name="Haeckl F.J.F.P.J."/>
            <person name="Gunesch A.P."/>
            <person name="Birkelbach J."/>
            <person name="Nuebel U."/>
            <person name="Pietschmann T."/>
            <person name="Bach T."/>
            <person name="Mueller R."/>
        </authorList>
    </citation>
    <scope>NUCLEOTIDE SEQUENCE [LARGE SCALE GENOMIC DNA]</scope>
    <source>
        <strain evidence="1 2">MSr11954</strain>
    </source>
</reference>
<organism evidence="1 2">
    <name type="scientific">Pendulispora albinea</name>
    <dbReference type="NCBI Taxonomy" id="2741071"/>
    <lineage>
        <taxon>Bacteria</taxon>
        <taxon>Pseudomonadati</taxon>
        <taxon>Myxococcota</taxon>
        <taxon>Myxococcia</taxon>
        <taxon>Myxococcales</taxon>
        <taxon>Sorangiineae</taxon>
        <taxon>Pendulisporaceae</taxon>
        <taxon>Pendulispora</taxon>
    </lineage>
</organism>
<gene>
    <name evidence="1" type="ORF">LZC94_11060</name>
</gene>
<evidence type="ECO:0000313" key="2">
    <source>
        <dbReference type="Proteomes" id="UP001370348"/>
    </source>
</evidence>